<accession>A0A5M8NVL0</accession>
<dbReference type="Gene3D" id="3.40.430.10">
    <property type="entry name" value="Dihydrofolate Reductase, subunit A"/>
    <property type="match status" value="1"/>
</dbReference>
<dbReference type="GO" id="GO:0004146">
    <property type="term" value="F:dihydrofolate reductase activity"/>
    <property type="evidence" value="ECO:0007669"/>
    <property type="project" value="UniProtKB-EC"/>
</dbReference>
<feature type="domain" description="Bacterial bifunctional deaminase-reductase C-terminal" evidence="1">
    <location>
        <begin position="3"/>
        <end position="168"/>
    </location>
</feature>
<dbReference type="AlphaFoldDB" id="A0A5M8NVL0"/>
<reference evidence="2 3" key="1">
    <citation type="submission" date="2019-03" db="EMBL/GenBank/DDBJ databases">
        <title>Single cell metagenomics reveals metabolic interactions within the superorganism composed of flagellate Streblomastix strix and complex community of Bacteroidetes bacteria on its surface.</title>
        <authorList>
            <person name="Treitli S.C."/>
            <person name="Kolisko M."/>
            <person name="Husnik F."/>
            <person name="Keeling P."/>
            <person name="Hampl V."/>
        </authorList>
    </citation>
    <scope>NUCLEOTIDE SEQUENCE [LARGE SCALE GENOMIC DNA]</scope>
    <source>
        <strain evidence="2">St1</strain>
    </source>
</reference>
<name>A0A5M8NVL0_9BACT</name>
<proteinExistence type="predicted"/>
<evidence type="ECO:0000313" key="2">
    <source>
        <dbReference type="EMBL" id="KAA6300896.1"/>
    </source>
</evidence>
<dbReference type="GO" id="GO:0009231">
    <property type="term" value="P:riboflavin biosynthetic process"/>
    <property type="evidence" value="ECO:0007669"/>
    <property type="project" value="InterPro"/>
</dbReference>
<dbReference type="PANTHER" id="PTHR38011">
    <property type="entry name" value="DIHYDROFOLATE REDUCTASE FAMILY PROTEIN (AFU_ORTHOLOGUE AFUA_8G06820)"/>
    <property type="match status" value="1"/>
</dbReference>
<dbReference type="EMBL" id="SNRX01000040">
    <property type="protein sequence ID" value="KAA6300896.1"/>
    <property type="molecule type" value="Genomic_DNA"/>
</dbReference>
<dbReference type="InterPro" id="IPR002734">
    <property type="entry name" value="RibDG_C"/>
</dbReference>
<evidence type="ECO:0000313" key="3">
    <source>
        <dbReference type="Proteomes" id="UP000324575"/>
    </source>
</evidence>
<protein>
    <submittedName>
        <fullName evidence="2">Dihydrofolate reductase</fullName>
        <ecNumber evidence="2">1.5.1.3</ecNumber>
    </submittedName>
</protein>
<sequence length="176" mass="20031">MKKIILYIATSLDGRIAEPDGGLEWLTGFPNLEKTDYGYKDLLASVDTVIMGGRTYRELLNMDVIWPYPEQMTYIVSRHDWGATENIRFITENIIETISALRDEQGNDIWLVGGGELISMLLAAALIDEMRVAYIPIILGKGVPLFLEQPKESKWELIRSIPYNSGVLMVEYQKKM</sequence>
<keyword evidence="2" id="KW-0560">Oxidoreductase</keyword>
<organism evidence="2 3">
    <name type="scientific">Candidatus Ordinivivax streblomastigis</name>
    <dbReference type="NCBI Taxonomy" id="2540710"/>
    <lineage>
        <taxon>Bacteria</taxon>
        <taxon>Pseudomonadati</taxon>
        <taxon>Bacteroidota</taxon>
        <taxon>Bacteroidia</taxon>
        <taxon>Bacteroidales</taxon>
        <taxon>Candidatus Ordinivivax</taxon>
    </lineage>
</organism>
<dbReference type="GO" id="GO:0008703">
    <property type="term" value="F:5-amino-6-(5-phosphoribosylamino)uracil reductase activity"/>
    <property type="evidence" value="ECO:0007669"/>
    <property type="project" value="InterPro"/>
</dbReference>
<dbReference type="Proteomes" id="UP000324575">
    <property type="component" value="Unassembled WGS sequence"/>
</dbReference>
<comment type="caution">
    <text evidence="2">The sequence shown here is derived from an EMBL/GenBank/DDBJ whole genome shotgun (WGS) entry which is preliminary data.</text>
</comment>
<dbReference type="PANTHER" id="PTHR38011:SF11">
    <property type="entry name" value="2,5-DIAMINO-6-RIBOSYLAMINO-4(3H)-PYRIMIDINONE 5'-PHOSPHATE REDUCTASE"/>
    <property type="match status" value="1"/>
</dbReference>
<evidence type="ECO:0000259" key="1">
    <source>
        <dbReference type="Pfam" id="PF01872"/>
    </source>
</evidence>
<dbReference type="EC" id="1.5.1.3" evidence="2"/>
<dbReference type="Pfam" id="PF01872">
    <property type="entry name" value="RibD_C"/>
    <property type="match status" value="1"/>
</dbReference>
<dbReference type="SUPFAM" id="SSF53597">
    <property type="entry name" value="Dihydrofolate reductase-like"/>
    <property type="match status" value="1"/>
</dbReference>
<dbReference type="InterPro" id="IPR050765">
    <property type="entry name" value="Riboflavin_Biosynth_HTPR"/>
</dbReference>
<dbReference type="InterPro" id="IPR024072">
    <property type="entry name" value="DHFR-like_dom_sf"/>
</dbReference>
<gene>
    <name evidence="2" type="ORF">EZS26_002955</name>
</gene>